<proteinExistence type="predicted"/>
<dbReference type="InterPro" id="IPR038740">
    <property type="entry name" value="BioF2-like_GNAT_dom"/>
</dbReference>
<evidence type="ECO:0000313" key="2">
    <source>
        <dbReference type="EMBL" id="WDE12247.1"/>
    </source>
</evidence>
<dbReference type="EMBL" id="CP059693">
    <property type="protein sequence ID" value="WDE12247.1"/>
    <property type="molecule type" value="Genomic_DNA"/>
</dbReference>
<evidence type="ECO:0000313" key="3">
    <source>
        <dbReference type="Proteomes" id="UP001215231"/>
    </source>
</evidence>
<dbReference type="SUPFAM" id="SSF55729">
    <property type="entry name" value="Acyl-CoA N-acyltransferases (Nat)"/>
    <property type="match status" value="1"/>
</dbReference>
<keyword evidence="3" id="KW-1185">Reference proteome</keyword>
<reference evidence="2 3" key="1">
    <citation type="journal article" date="2022" name="Mar. Drugs">
        <title>Bioassay-Guided Fractionation Leads to the Detection of Cholic Acid Generated by the Rare Thalassomonas sp.</title>
        <authorList>
            <person name="Pheiffer F."/>
            <person name="Schneider Y.K."/>
            <person name="Hansen E.H."/>
            <person name="Andersen J.H."/>
            <person name="Isaksson J."/>
            <person name="Busche T."/>
            <person name="R C."/>
            <person name="Kalinowski J."/>
            <person name="Zyl L.V."/>
            <person name="Trindade M."/>
        </authorList>
    </citation>
    <scope>NUCLEOTIDE SEQUENCE [LARGE SCALE GENOMIC DNA]</scope>
    <source>
        <strain evidence="2 3">A5K-61T</strain>
    </source>
</reference>
<name>A0ABY7VFS9_9GAMM</name>
<sequence>MFNQLSFHFWDEQAFGDNRHLWQQLLEKSDADRLFLSWQWQYAWWKNCLAGNVELHLIAVYDQEQLIALAPLFSHQKNLKGLVNIRQLQFIGCSDDIPDAVRSDNLDFIVDRQADIGAIDQVLQQAITSLHWQTFLIQSASRHSHVFRQLRAFKGSHSLEILSRASNYLVNLSGDFEQFCQQLKKKVRQKTLLHRRFISEALDFKNISFEQTEPFIEELNRLKVSRWHKKVYENQRLKFQQMFIGLCRESDDITLMSSLMVLDQQAQSAFYGFSCDNRGYFLQYAFDPDYNPKLSPGFLHLGYVIEQGYRQGLSQLQLLPGGGRSAPYKQYLANKILPQVSVRIISAGWLRVLHYFAKSLAKCRKN</sequence>
<gene>
    <name evidence="2" type="ORF">H3N35_01815</name>
</gene>
<evidence type="ECO:0000259" key="1">
    <source>
        <dbReference type="Pfam" id="PF13480"/>
    </source>
</evidence>
<dbReference type="Proteomes" id="UP001215231">
    <property type="component" value="Chromosome"/>
</dbReference>
<dbReference type="Pfam" id="PF13480">
    <property type="entry name" value="Acetyltransf_6"/>
    <property type="match status" value="1"/>
</dbReference>
<accession>A0ABY7VFS9</accession>
<feature type="domain" description="BioF2-like acetyltransferase" evidence="1">
    <location>
        <begin position="208"/>
        <end position="329"/>
    </location>
</feature>
<dbReference type="InterPro" id="IPR016181">
    <property type="entry name" value="Acyl_CoA_acyltransferase"/>
</dbReference>
<protein>
    <submittedName>
        <fullName evidence="2">GNAT family N-acetyltransferase</fullName>
    </submittedName>
</protein>
<dbReference type="RefSeq" id="WP_274052517.1">
    <property type="nucleotide sequence ID" value="NZ_CP059693.1"/>
</dbReference>
<organism evidence="2 3">
    <name type="scientific">Thalassomonas haliotis</name>
    <dbReference type="NCBI Taxonomy" id="485448"/>
    <lineage>
        <taxon>Bacteria</taxon>
        <taxon>Pseudomonadati</taxon>
        <taxon>Pseudomonadota</taxon>
        <taxon>Gammaproteobacteria</taxon>
        <taxon>Alteromonadales</taxon>
        <taxon>Colwelliaceae</taxon>
        <taxon>Thalassomonas</taxon>
    </lineage>
</organism>